<dbReference type="Proteomes" id="UP001595823">
    <property type="component" value="Unassembled WGS sequence"/>
</dbReference>
<dbReference type="EMBL" id="JBHSDK010000015">
    <property type="protein sequence ID" value="MFC4335759.1"/>
    <property type="molecule type" value="Genomic_DNA"/>
</dbReference>
<sequence>MDYPELTTYQAQLLLALALLDLEVAKNADMEQAFKLVKHKAKERARLSELDLIEVEGGRHNPPYRYRLTAEGRTVADAIVNGDIVLEDTVISGRLWRAAAAQYAEYETTRLTHIVATNRAARARNALEPVEEELFAAWQALARESDKPVLLADLRDAVSDMDSTDFDAACASLAGKDRVRLVAEQNPRLLGERESDAAIRFGGKWRHYMWSDR</sequence>
<proteinExistence type="predicted"/>
<dbReference type="RefSeq" id="WP_380620936.1">
    <property type="nucleotide sequence ID" value="NZ_JBHSDK010000015.1"/>
</dbReference>
<accession>A0ABV8TY67</accession>
<name>A0ABV8TY67_9ACTN</name>
<protein>
    <submittedName>
        <fullName evidence="1">Uncharacterized protein</fullName>
    </submittedName>
</protein>
<keyword evidence="2" id="KW-1185">Reference proteome</keyword>
<evidence type="ECO:0000313" key="1">
    <source>
        <dbReference type="EMBL" id="MFC4335759.1"/>
    </source>
</evidence>
<evidence type="ECO:0000313" key="2">
    <source>
        <dbReference type="Proteomes" id="UP001595823"/>
    </source>
</evidence>
<organism evidence="1 2">
    <name type="scientific">Salininema proteolyticum</name>
    <dbReference type="NCBI Taxonomy" id="1607685"/>
    <lineage>
        <taxon>Bacteria</taxon>
        <taxon>Bacillati</taxon>
        <taxon>Actinomycetota</taxon>
        <taxon>Actinomycetes</taxon>
        <taxon>Glycomycetales</taxon>
        <taxon>Glycomycetaceae</taxon>
        <taxon>Salininema</taxon>
    </lineage>
</organism>
<comment type="caution">
    <text evidence="1">The sequence shown here is derived from an EMBL/GenBank/DDBJ whole genome shotgun (WGS) entry which is preliminary data.</text>
</comment>
<reference evidence="2" key="1">
    <citation type="journal article" date="2019" name="Int. J. Syst. Evol. Microbiol.">
        <title>The Global Catalogue of Microorganisms (GCM) 10K type strain sequencing project: providing services to taxonomists for standard genome sequencing and annotation.</title>
        <authorList>
            <consortium name="The Broad Institute Genomics Platform"/>
            <consortium name="The Broad Institute Genome Sequencing Center for Infectious Disease"/>
            <person name="Wu L."/>
            <person name="Ma J."/>
        </authorList>
    </citation>
    <scope>NUCLEOTIDE SEQUENCE [LARGE SCALE GENOMIC DNA]</scope>
    <source>
        <strain evidence="2">IBRC-M 10908</strain>
    </source>
</reference>
<gene>
    <name evidence="1" type="ORF">ACFPET_11155</name>
</gene>